<dbReference type="EMBL" id="FNPI01000002">
    <property type="protein sequence ID" value="SDY50071.1"/>
    <property type="molecule type" value="Genomic_DNA"/>
</dbReference>
<dbReference type="InterPro" id="IPR012257">
    <property type="entry name" value="Glc_ox_4Fe-4S"/>
</dbReference>
<dbReference type="PROSITE" id="PS51379">
    <property type="entry name" value="4FE4S_FER_2"/>
    <property type="match status" value="2"/>
</dbReference>
<dbReference type="PROSITE" id="PS00198">
    <property type="entry name" value="4FE4S_FER_1"/>
    <property type="match status" value="1"/>
</dbReference>
<evidence type="ECO:0000256" key="6">
    <source>
        <dbReference type="PIRNR" id="PIRNR000139"/>
    </source>
</evidence>
<dbReference type="PANTHER" id="PTHR32479">
    <property type="entry name" value="GLYCOLATE OXIDASE IRON-SULFUR SUBUNIT"/>
    <property type="match status" value="1"/>
</dbReference>
<evidence type="ECO:0000256" key="1">
    <source>
        <dbReference type="ARBA" id="ARBA00022485"/>
    </source>
</evidence>
<evidence type="ECO:0000256" key="2">
    <source>
        <dbReference type="ARBA" id="ARBA00022723"/>
    </source>
</evidence>
<keyword evidence="4 6" id="KW-0408">Iron</keyword>
<dbReference type="AlphaFoldDB" id="A0A1H3KD59"/>
<dbReference type="InterPro" id="IPR004017">
    <property type="entry name" value="Cys_rich_dom"/>
</dbReference>
<keyword evidence="3" id="KW-0677">Repeat</keyword>
<name>A0A1H3KD59_9BACI</name>
<keyword evidence="6" id="KW-0249">Electron transport</keyword>
<dbReference type="GO" id="GO:0046872">
    <property type="term" value="F:metal ion binding"/>
    <property type="evidence" value="ECO:0007669"/>
    <property type="project" value="UniProtKB-UniRule"/>
</dbReference>
<comment type="catalytic activity">
    <reaction evidence="6">
        <text>glycolate + A = glyoxylate + AH2</text>
        <dbReference type="Rhea" id="RHEA:21264"/>
        <dbReference type="ChEBI" id="CHEBI:13193"/>
        <dbReference type="ChEBI" id="CHEBI:17499"/>
        <dbReference type="ChEBI" id="CHEBI:29805"/>
        <dbReference type="ChEBI" id="CHEBI:36655"/>
        <dbReference type="EC" id="1.1.99.14"/>
    </reaction>
</comment>
<comment type="catalytic activity">
    <reaction evidence="6">
        <text>(R)-lactate + A = pyruvate + AH2</text>
        <dbReference type="Rhea" id="RHEA:15089"/>
        <dbReference type="ChEBI" id="CHEBI:13193"/>
        <dbReference type="ChEBI" id="CHEBI:15361"/>
        <dbReference type="ChEBI" id="CHEBI:16004"/>
        <dbReference type="ChEBI" id="CHEBI:17499"/>
    </reaction>
</comment>
<reference evidence="9" key="1">
    <citation type="submission" date="2016-10" db="EMBL/GenBank/DDBJ databases">
        <authorList>
            <person name="Varghese N."/>
            <person name="Submissions S."/>
        </authorList>
    </citation>
    <scope>NUCLEOTIDE SEQUENCE [LARGE SCALE GENOMIC DNA]</scope>
    <source>
        <strain evidence="9">SP</strain>
    </source>
</reference>
<dbReference type="OrthoDB" id="9770306at2"/>
<gene>
    <name evidence="8" type="ORF">SAMN05421736_102117</name>
</gene>
<dbReference type="PIRSF" id="PIRSF000139">
    <property type="entry name" value="Glc_ox_4Fe-4S"/>
    <property type="match status" value="1"/>
</dbReference>
<dbReference type="InterPro" id="IPR017900">
    <property type="entry name" value="4Fe4S_Fe_S_CS"/>
</dbReference>
<dbReference type="SUPFAM" id="SSF46548">
    <property type="entry name" value="alpha-helical ferredoxin"/>
    <property type="match status" value="1"/>
</dbReference>
<dbReference type="EC" id="1.1.99.14" evidence="6"/>
<proteinExistence type="predicted"/>
<dbReference type="GO" id="GO:0051539">
    <property type="term" value="F:4 iron, 4 sulfur cluster binding"/>
    <property type="evidence" value="ECO:0007669"/>
    <property type="project" value="UniProtKB-UniRule"/>
</dbReference>
<protein>
    <recommendedName>
        <fullName evidence="6">Glycolate oxidase iron-sulfur subunit</fullName>
        <ecNumber evidence="6">1.1.99.14</ecNumber>
    </recommendedName>
</protein>
<evidence type="ECO:0000256" key="5">
    <source>
        <dbReference type="ARBA" id="ARBA00023014"/>
    </source>
</evidence>
<dbReference type="InterPro" id="IPR017896">
    <property type="entry name" value="4Fe4S_Fe-S-bd"/>
</dbReference>
<comment type="cofactor">
    <cofactor evidence="6">
        <name>[4Fe-4S] cluster</name>
        <dbReference type="ChEBI" id="CHEBI:49883"/>
    </cofactor>
    <text evidence="6">Binds 2 [4Fe-4S] clusters.</text>
</comment>
<keyword evidence="5 6" id="KW-0411">Iron-sulfur</keyword>
<dbReference type="Pfam" id="PF13183">
    <property type="entry name" value="Fer4_8"/>
    <property type="match status" value="1"/>
</dbReference>
<dbReference type="GO" id="GO:0019154">
    <property type="term" value="F:glycolate dehydrogenase activity"/>
    <property type="evidence" value="ECO:0007669"/>
    <property type="project" value="UniProtKB-EC"/>
</dbReference>
<dbReference type="STRING" id="1503961.SAMN05421736_102117"/>
<evidence type="ECO:0000313" key="8">
    <source>
        <dbReference type="EMBL" id="SDY50071.1"/>
    </source>
</evidence>
<sequence>MTDNQTSRAAELTKQFQDRLDYDELLNCMRCGFCLPACPTYRETKGNEAASPRGRIAMMKAVVDGVYEPDEDFENQLSLCLGCRACEPACPSGVKYGHLLEEATDILQASKQPSALVRATRWFIFTHLFPKRRQMRRAAGLLWLYQKSGLQTLSRATRLTRLAGKQLSALERVLPKLPSPKWLNNRPTHLVPQGGATVKKKVAFFSGCMMDTIFVATNDATLFLLQRVGCEVFIPAGQSCCGALHAHSGEKVKAKELAKQNIAAFEKREIDWIVSNAGGCGAILTEYDDLLKEEPGWHERAQEFVKKVRDISEILLETGLPEMELPPQTVTYQDSCHLRNVMKTVAAPRKLIQAIKGVTFVEMNEADRCCGSAGTYNIVEQAMSMQILDEKMKNVKETKAATIVTANPGCLLQMKLGIEREGLTDSLCGTHIADLLAEAVKYRDEHSSSQVD</sequence>
<evidence type="ECO:0000256" key="3">
    <source>
        <dbReference type="ARBA" id="ARBA00022737"/>
    </source>
</evidence>
<evidence type="ECO:0000259" key="7">
    <source>
        <dbReference type="PROSITE" id="PS51379"/>
    </source>
</evidence>
<dbReference type="Pfam" id="PF02754">
    <property type="entry name" value="CCG"/>
    <property type="match status" value="2"/>
</dbReference>
<feature type="domain" description="4Fe-4S ferredoxin-type" evidence="7">
    <location>
        <begin position="18"/>
        <end position="48"/>
    </location>
</feature>
<dbReference type="PANTHER" id="PTHR32479:SF17">
    <property type="entry name" value="GLYCOLATE OXIDASE IRON-SULFUR SUBUNIT"/>
    <property type="match status" value="1"/>
</dbReference>
<keyword evidence="2 6" id="KW-0479">Metal-binding</keyword>
<organism evidence="8 9">
    <name type="scientific">Evansella caseinilytica</name>
    <dbReference type="NCBI Taxonomy" id="1503961"/>
    <lineage>
        <taxon>Bacteria</taxon>
        <taxon>Bacillati</taxon>
        <taxon>Bacillota</taxon>
        <taxon>Bacilli</taxon>
        <taxon>Bacillales</taxon>
        <taxon>Bacillaceae</taxon>
        <taxon>Evansella</taxon>
    </lineage>
</organism>
<feature type="domain" description="4Fe-4S ferredoxin-type" evidence="7">
    <location>
        <begin position="69"/>
        <end position="94"/>
    </location>
</feature>
<dbReference type="Gene3D" id="1.10.1060.10">
    <property type="entry name" value="Alpha-helical ferredoxin"/>
    <property type="match status" value="1"/>
</dbReference>
<keyword evidence="1 6" id="KW-0004">4Fe-4S</keyword>
<evidence type="ECO:0000313" key="9">
    <source>
        <dbReference type="Proteomes" id="UP000198935"/>
    </source>
</evidence>
<evidence type="ECO:0000256" key="4">
    <source>
        <dbReference type="ARBA" id="ARBA00023004"/>
    </source>
</evidence>
<accession>A0A1H3KD59</accession>
<comment type="function">
    <text evidence="6">Component of a complex that catalyzes the oxidation of glycolate to glyoxylate.</text>
</comment>
<dbReference type="Proteomes" id="UP000198935">
    <property type="component" value="Unassembled WGS sequence"/>
</dbReference>
<keyword evidence="9" id="KW-1185">Reference proteome</keyword>
<dbReference type="InterPro" id="IPR009051">
    <property type="entry name" value="Helical_ferredxn"/>
</dbReference>
<keyword evidence="6" id="KW-0813">Transport</keyword>